<dbReference type="Proteomes" id="UP000214566">
    <property type="component" value="Unassembled WGS sequence"/>
</dbReference>
<keyword evidence="4" id="KW-1185">Reference proteome</keyword>
<dbReference type="Pfam" id="PF03466">
    <property type="entry name" value="LysR_substrate"/>
    <property type="match status" value="1"/>
</dbReference>
<evidence type="ECO:0000313" key="3">
    <source>
        <dbReference type="EMBL" id="SBP89186.1"/>
    </source>
</evidence>
<dbReference type="PANTHER" id="PTHR30537:SF5">
    <property type="entry name" value="HTH-TYPE TRANSCRIPTIONAL ACTIVATOR TTDR-RELATED"/>
    <property type="match status" value="1"/>
</dbReference>
<dbReference type="Gene3D" id="3.40.190.10">
    <property type="entry name" value="Periplasmic binding protein-like II"/>
    <property type="match status" value="2"/>
</dbReference>
<evidence type="ECO:0000259" key="2">
    <source>
        <dbReference type="Pfam" id="PF03466"/>
    </source>
</evidence>
<dbReference type="AlphaFoldDB" id="A0A238D794"/>
<dbReference type="GO" id="GO:0003700">
    <property type="term" value="F:DNA-binding transcription factor activity"/>
    <property type="evidence" value="ECO:0007669"/>
    <property type="project" value="TreeGrafter"/>
</dbReference>
<evidence type="ECO:0000313" key="4">
    <source>
        <dbReference type="Proteomes" id="UP000214566"/>
    </source>
</evidence>
<gene>
    <name evidence="3" type="ORF">THIARS_70806</name>
</gene>
<comment type="similarity">
    <text evidence="1">Belongs to the LysR transcriptional regulatory family.</text>
</comment>
<dbReference type="GO" id="GO:0043565">
    <property type="term" value="F:sequence-specific DNA binding"/>
    <property type="evidence" value="ECO:0007669"/>
    <property type="project" value="TreeGrafter"/>
</dbReference>
<dbReference type="InterPro" id="IPR005119">
    <property type="entry name" value="LysR_subst-bd"/>
</dbReference>
<dbReference type="EMBL" id="FLMQ01000056">
    <property type="protein sequence ID" value="SBP89186.1"/>
    <property type="molecule type" value="Genomic_DNA"/>
</dbReference>
<proteinExistence type="inferred from homology"/>
<feature type="domain" description="LysR substrate-binding" evidence="2">
    <location>
        <begin position="6"/>
        <end position="75"/>
    </location>
</feature>
<accession>A0A238D794</accession>
<organism evidence="3 4">
    <name type="scientific">Thiomonas delicata</name>
    <name type="common">Thiomonas cuprina</name>
    <dbReference type="NCBI Taxonomy" id="364030"/>
    <lineage>
        <taxon>Bacteria</taxon>
        <taxon>Pseudomonadati</taxon>
        <taxon>Pseudomonadota</taxon>
        <taxon>Betaproteobacteria</taxon>
        <taxon>Burkholderiales</taxon>
        <taxon>Thiomonas</taxon>
    </lineage>
</organism>
<reference evidence="3 4" key="1">
    <citation type="submission" date="2016-06" db="EMBL/GenBank/DDBJ databases">
        <authorList>
            <person name="Kjaerup R.B."/>
            <person name="Dalgaard T.S."/>
            <person name="Juul-Madsen H.R."/>
        </authorList>
    </citation>
    <scope>NUCLEOTIDE SEQUENCE [LARGE SCALE GENOMIC DNA]</scope>
    <source>
        <strain evidence="3 4">DSM 16361</strain>
    </source>
</reference>
<dbReference type="GO" id="GO:0006351">
    <property type="term" value="P:DNA-templated transcription"/>
    <property type="evidence" value="ECO:0007669"/>
    <property type="project" value="TreeGrafter"/>
</dbReference>
<dbReference type="SUPFAM" id="SSF53850">
    <property type="entry name" value="Periplasmic binding protein-like II"/>
    <property type="match status" value="1"/>
</dbReference>
<dbReference type="InterPro" id="IPR058163">
    <property type="entry name" value="LysR-type_TF_proteobact-type"/>
</dbReference>
<dbReference type="PANTHER" id="PTHR30537">
    <property type="entry name" value="HTH-TYPE TRANSCRIPTIONAL REGULATOR"/>
    <property type="match status" value="1"/>
</dbReference>
<sequence>MQGKVARIKVSPSVHATNGELLRELAVDGAGVIMQPTFIVASELAQGTLVPVLMDYQTLELNLFAVYLSRRHLSNKGCVCLSTRS</sequence>
<evidence type="ECO:0000256" key="1">
    <source>
        <dbReference type="ARBA" id="ARBA00009437"/>
    </source>
</evidence>
<name>A0A238D794_THIDL</name>
<protein>
    <submittedName>
        <fullName evidence="3">Transcriptional regulator, LysR family</fullName>
    </submittedName>
</protein>